<protein>
    <recommendedName>
        <fullName evidence="2">Peptidase S33 tripeptidyl aminopeptidase-like C-terminal domain-containing protein</fullName>
    </recommendedName>
</protein>
<gene>
    <name evidence="3" type="ORF">Pka01_26870</name>
</gene>
<dbReference type="Pfam" id="PF08386">
    <property type="entry name" value="Abhydrolase_4"/>
    <property type="match status" value="1"/>
</dbReference>
<reference evidence="3 4" key="1">
    <citation type="submission" date="2021-01" db="EMBL/GenBank/DDBJ databases">
        <title>Whole genome shotgun sequence of Planotetraspora kaengkrachanensis NBRC 104272.</title>
        <authorList>
            <person name="Komaki H."/>
            <person name="Tamura T."/>
        </authorList>
    </citation>
    <scope>NUCLEOTIDE SEQUENCE [LARGE SCALE GENOMIC DNA]</scope>
    <source>
        <strain evidence="3 4">NBRC 104272</strain>
    </source>
</reference>
<dbReference type="RefSeq" id="WP_203883012.1">
    <property type="nucleotide sequence ID" value="NZ_BAABHH010000016.1"/>
</dbReference>
<feature type="domain" description="Peptidase S33 tripeptidyl aminopeptidase-like C-terminal" evidence="2">
    <location>
        <begin position="55"/>
        <end position="136"/>
    </location>
</feature>
<dbReference type="EMBL" id="BONV01000009">
    <property type="protein sequence ID" value="GIG79560.1"/>
    <property type="molecule type" value="Genomic_DNA"/>
</dbReference>
<evidence type="ECO:0000313" key="4">
    <source>
        <dbReference type="Proteomes" id="UP000630097"/>
    </source>
</evidence>
<dbReference type="Proteomes" id="UP000630097">
    <property type="component" value="Unassembled WGS sequence"/>
</dbReference>
<name>A0A8J3M8A7_9ACTN</name>
<organism evidence="3 4">
    <name type="scientific">Planotetraspora kaengkrachanensis</name>
    <dbReference type="NCBI Taxonomy" id="575193"/>
    <lineage>
        <taxon>Bacteria</taxon>
        <taxon>Bacillati</taxon>
        <taxon>Actinomycetota</taxon>
        <taxon>Actinomycetes</taxon>
        <taxon>Streptosporangiales</taxon>
        <taxon>Streptosporangiaceae</taxon>
        <taxon>Planotetraspora</taxon>
    </lineage>
</organism>
<evidence type="ECO:0000313" key="3">
    <source>
        <dbReference type="EMBL" id="GIG79560.1"/>
    </source>
</evidence>
<proteinExistence type="predicted"/>
<dbReference type="InterPro" id="IPR013595">
    <property type="entry name" value="Pept_S33_TAP-like_C"/>
</dbReference>
<comment type="caution">
    <text evidence="3">The sequence shown here is derived from an EMBL/GenBank/DDBJ whole genome shotgun (WGS) entry which is preliminary data.</text>
</comment>
<evidence type="ECO:0000259" key="2">
    <source>
        <dbReference type="Pfam" id="PF08386"/>
    </source>
</evidence>
<accession>A0A8J3M8A7</accession>
<keyword evidence="4" id="KW-1185">Reference proteome</keyword>
<sequence>MRRTWRALIERTTRHPVTYTSPGLGTVRLSDLHLRFFAGGGHAKRISPGFGGGATGWESLACAGWSRAAANPPRPLPAGGFPPALGIGGYSNYANTAALVRKIPGSVSVPYEGSGHVMYLAGNRCMTGHADRYLAELRFLGPERSAGRRADRRSGAEIRDGGGEDVGEPAHLPGLLLPPVREHGPVTPDACFVEPVEAQQDQPPAGFEPRGDAGKPPPPGPS</sequence>
<evidence type="ECO:0000256" key="1">
    <source>
        <dbReference type="SAM" id="MobiDB-lite"/>
    </source>
</evidence>
<dbReference type="AlphaFoldDB" id="A0A8J3M8A7"/>
<feature type="compositionally biased region" description="Basic and acidic residues" evidence="1">
    <location>
        <begin position="145"/>
        <end position="162"/>
    </location>
</feature>
<feature type="region of interest" description="Disordered" evidence="1">
    <location>
        <begin position="144"/>
        <end position="222"/>
    </location>
</feature>